<evidence type="ECO:0000259" key="2">
    <source>
        <dbReference type="Pfam" id="PF24803"/>
    </source>
</evidence>
<keyword evidence="1" id="KW-0472">Membrane</keyword>
<dbReference type="Proteomes" id="UP001175000">
    <property type="component" value="Unassembled WGS sequence"/>
</dbReference>
<dbReference type="PANTHER" id="PTHR37019">
    <property type="entry name" value="CHROMOSOME 1, WHOLE GENOME SHOTGUN SEQUENCE"/>
    <property type="match status" value="1"/>
</dbReference>
<dbReference type="AlphaFoldDB" id="A0AA40CBK0"/>
<name>A0AA40CBK0_9PEZI</name>
<dbReference type="InterPro" id="IPR056121">
    <property type="entry name" value="DUF7704"/>
</dbReference>
<dbReference type="PANTHER" id="PTHR37019:SF1">
    <property type="entry name" value="EXPERA DOMAIN-CONTAINING PROTEIN"/>
    <property type="match status" value="1"/>
</dbReference>
<keyword evidence="1" id="KW-1133">Transmembrane helix</keyword>
<reference evidence="3" key="1">
    <citation type="submission" date="2023-06" db="EMBL/GenBank/DDBJ databases">
        <title>Genome-scale phylogeny and comparative genomics of the fungal order Sordariales.</title>
        <authorList>
            <consortium name="Lawrence Berkeley National Laboratory"/>
            <person name="Hensen N."/>
            <person name="Bonometti L."/>
            <person name="Westerberg I."/>
            <person name="Brannstrom I.O."/>
            <person name="Guillou S."/>
            <person name="Cros-Aarteil S."/>
            <person name="Calhoun S."/>
            <person name="Haridas S."/>
            <person name="Kuo A."/>
            <person name="Mondo S."/>
            <person name="Pangilinan J."/>
            <person name="Riley R."/>
            <person name="Labutti K."/>
            <person name="Andreopoulos B."/>
            <person name="Lipzen A."/>
            <person name="Chen C."/>
            <person name="Yanf M."/>
            <person name="Daum C."/>
            <person name="Ng V."/>
            <person name="Clum A."/>
            <person name="Steindorff A."/>
            <person name="Ohm R."/>
            <person name="Martin F."/>
            <person name="Silar P."/>
            <person name="Natvig D."/>
            <person name="Lalanne C."/>
            <person name="Gautier V."/>
            <person name="Ament-Velasquez S.L."/>
            <person name="Kruys A."/>
            <person name="Hutchinson M.I."/>
            <person name="Powell A.J."/>
            <person name="Barry K."/>
            <person name="Miller A.N."/>
            <person name="Grigoriev I.V."/>
            <person name="Debuchy R."/>
            <person name="Gladieux P."/>
            <person name="Thoren M.H."/>
            <person name="Johannesson H."/>
        </authorList>
    </citation>
    <scope>NUCLEOTIDE SEQUENCE</scope>
    <source>
        <strain evidence="3">CBS 606.72</strain>
    </source>
</reference>
<organism evidence="3 4">
    <name type="scientific">Immersiella caudata</name>
    <dbReference type="NCBI Taxonomy" id="314043"/>
    <lineage>
        <taxon>Eukaryota</taxon>
        <taxon>Fungi</taxon>
        <taxon>Dikarya</taxon>
        <taxon>Ascomycota</taxon>
        <taxon>Pezizomycotina</taxon>
        <taxon>Sordariomycetes</taxon>
        <taxon>Sordariomycetidae</taxon>
        <taxon>Sordariales</taxon>
        <taxon>Lasiosphaeriaceae</taxon>
        <taxon>Immersiella</taxon>
    </lineage>
</organism>
<dbReference type="Pfam" id="PF24803">
    <property type="entry name" value="DUF7704"/>
    <property type="match status" value="1"/>
</dbReference>
<keyword evidence="4" id="KW-1185">Reference proteome</keyword>
<proteinExistence type="predicted"/>
<feature type="transmembrane region" description="Helical" evidence="1">
    <location>
        <begin position="12"/>
        <end position="34"/>
    </location>
</feature>
<evidence type="ECO:0000313" key="3">
    <source>
        <dbReference type="EMBL" id="KAK0631519.1"/>
    </source>
</evidence>
<feature type="transmembrane region" description="Helical" evidence="1">
    <location>
        <begin position="126"/>
        <end position="148"/>
    </location>
</feature>
<evidence type="ECO:0000256" key="1">
    <source>
        <dbReference type="SAM" id="Phobius"/>
    </source>
</evidence>
<evidence type="ECO:0000313" key="4">
    <source>
        <dbReference type="Proteomes" id="UP001175000"/>
    </source>
</evidence>
<gene>
    <name evidence="3" type="ORF">B0T14DRAFT_501849</name>
</gene>
<feature type="transmembrane region" description="Helical" evidence="1">
    <location>
        <begin position="90"/>
        <end position="114"/>
    </location>
</feature>
<accession>A0AA40CBK0</accession>
<feature type="transmembrane region" description="Helical" evidence="1">
    <location>
        <begin position="59"/>
        <end position="78"/>
    </location>
</feature>
<feature type="domain" description="DUF7704" evidence="2">
    <location>
        <begin position="8"/>
        <end position="144"/>
    </location>
</feature>
<keyword evidence="1" id="KW-0812">Transmembrane</keyword>
<comment type="caution">
    <text evidence="3">The sequence shown here is derived from an EMBL/GenBank/DDBJ whole genome shotgun (WGS) entry which is preliminary data.</text>
</comment>
<dbReference type="EMBL" id="JAULSU010000001">
    <property type="protein sequence ID" value="KAK0631519.1"/>
    <property type="molecule type" value="Genomic_DNA"/>
</dbReference>
<protein>
    <recommendedName>
        <fullName evidence="2">DUF7704 domain-containing protein</fullName>
    </recommendedName>
</protein>
<sequence>MAILKASTSVPLFARFILLIFEPISTFYGVYLAFVDPADLITNHFSRNTLSYAPETQVLYSQLGGMWVFLALVEALVLSSFDDLRLWKRIAFCLLVCDVFYYYAMTGPVGGWVAYWDMREWTGWEFFTTGYLLMLTSARLSVLFSGGVEEEVKGKGE</sequence>